<accession>A0ABU8Q2M2</accession>
<feature type="signal peptide" evidence="1">
    <location>
        <begin position="1"/>
        <end position="28"/>
    </location>
</feature>
<evidence type="ECO:0000256" key="1">
    <source>
        <dbReference type="SAM" id="SignalP"/>
    </source>
</evidence>
<dbReference type="EMBL" id="JBBGZA010000001">
    <property type="protein sequence ID" value="MEJ5093735.1"/>
    <property type="molecule type" value="Genomic_DNA"/>
</dbReference>
<dbReference type="Proteomes" id="UP001380365">
    <property type="component" value="Unassembled WGS sequence"/>
</dbReference>
<keyword evidence="1" id="KW-0732">Signal</keyword>
<reference evidence="2 3" key="1">
    <citation type="submission" date="2023-12" db="EMBL/GenBank/DDBJ databases">
        <title>Gut-associated functions are favored during microbiome assembly across C. elegans life.</title>
        <authorList>
            <person name="Zimmermann J."/>
        </authorList>
    </citation>
    <scope>NUCLEOTIDE SEQUENCE [LARGE SCALE GENOMIC DNA]</scope>
    <source>
        <strain evidence="2 3">JUb134</strain>
    </source>
</reference>
<evidence type="ECO:0008006" key="4">
    <source>
        <dbReference type="Google" id="ProtNLM"/>
    </source>
</evidence>
<dbReference type="RefSeq" id="WP_132882316.1">
    <property type="nucleotide sequence ID" value="NZ_JBBGZA010000001.1"/>
</dbReference>
<name>A0ABU8Q2M2_9SPHN</name>
<gene>
    <name evidence="2" type="ORF">WH159_04205</name>
</gene>
<protein>
    <recommendedName>
        <fullName evidence="4">Transporter</fullName>
    </recommendedName>
</protein>
<keyword evidence="3" id="KW-1185">Reference proteome</keyword>
<evidence type="ECO:0000313" key="3">
    <source>
        <dbReference type="Proteomes" id="UP001380365"/>
    </source>
</evidence>
<organism evidence="2 3">
    <name type="scientific">Sphingomonas molluscorum</name>
    <dbReference type="NCBI Taxonomy" id="418184"/>
    <lineage>
        <taxon>Bacteria</taxon>
        <taxon>Pseudomonadati</taxon>
        <taxon>Pseudomonadota</taxon>
        <taxon>Alphaproteobacteria</taxon>
        <taxon>Sphingomonadales</taxon>
        <taxon>Sphingomonadaceae</taxon>
        <taxon>Sphingomonas</taxon>
    </lineage>
</organism>
<evidence type="ECO:0000313" key="2">
    <source>
        <dbReference type="EMBL" id="MEJ5093735.1"/>
    </source>
</evidence>
<sequence length="279" mass="29939">MTLHCASWLGSMVAAAALATLGCTAAHAQDQDQDHPSTDIDELARRVSNPASFMISVPVHSELSIGGDETGNSQHYLLDVEPVLPFRLTADWNLISHTDFPLAYADPAGPRGGVFGLGDINQTISFTPANHKGFIWAVGPQVSLPTATSSKLGSGKLAMGPSVLLLRQSATMTFGLSADHLWSVAGKDDREDISATEVQPFVAWHIGQGRTISTNVDVGYDWKHKQWELPVSLSYSKVLKIGQQALSMSIGGKYWLESPTGGSDFGLRIGAVLLFPQKR</sequence>
<proteinExistence type="predicted"/>
<feature type="chain" id="PRO_5046748628" description="Transporter" evidence="1">
    <location>
        <begin position="29"/>
        <end position="279"/>
    </location>
</feature>
<comment type="caution">
    <text evidence="2">The sequence shown here is derived from an EMBL/GenBank/DDBJ whole genome shotgun (WGS) entry which is preliminary data.</text>
</comment>